<organism evidence="1 2">
    <name type="scientific">Bacteroides sedimenti</name>
    <dbReference type="NCBI Taxonomy" id="2136147"/>
    <lineage>
        <taxon>Bacteria</taxon>
        <taxon>Pseudomonadati</taxon>
        <taxon>Bacteroidota</taxon>
        <taxon>Bacteroidia</taxon>
        <taxon>Bacteroidales</taxon>
        <taxon>Bacteroidaceae</taxon>
        <taxon>Bacteroides</taxon>
    </lineage>
</organism>
<dbReference type="InterPro" id="IPR032329">
    <property type="entry name" value="DUF4855"/>
</dbReference>
<reference evidence="1 2" key="1">
    <citation type="submission" date="2023-04" db="EMBL/GenBank/DDBJ databases">
        <title>Draft genome sequence of acteroides sedimenti strain YN3PY1.</title>
        <authorList>
            <person name="Yoshida N."/>
        </authorList>
    </citation>
    <scope>NUCLEOTIDE SEQUENCE [LARGE SCALE GENOMIC DNA]</scope>
    <source>
        <strain evidence="1 2">YN3PY1</strain>
    </source>
</reference>
<sequence length="373" mass="43557">MNMNLVTFNIEKLNMKKILSFLVILIIIAPIQSVEAQRNKENKYKTNEIKDLALIYQGGKQRIDWTPDQFVPYVTHQFADGTKDWLFDGFLFLEFTDGEGYNYAHGYAKKQARKIEWEWLLDRVFEKGKALDALDQCIEREKKNIGKAPFKHRIILGVAIPLPKQKDWGVIDGDSLDFNIQSDQVKAAEWYIDQLMARFKKAKYKNLELDGFYWVDEDIATCKDLPKYVSQYIHSKKKKFVWIPYWKAKGYDQWKELGFDIAYQQPNHFFTPTIPDSRLDEACQLALDNGMAMEFECDSKALYGSTNSSYDRMLAYIKAFEKHNVFQTSAIAYYTGSKGILDMYHSTSPEDKKIMDRLARHIVSRRSIKALTK</sequence>
<protein>
    <recommendedName>
        <fullName evidence="3">DUF4855 domain-containing protein</fullName>
    </recommendedName>
</protein>
<keyword evidence="2" id="KW-1185">Reference proteome</keyword>
<accession>A0ABM8IC62</accession>
<evidence type="ECO:0000313" key="1">
    <source>
        <dbReference type="EMBL" id="BEG97843.1"/>
    </source>
</evidence>
<evidence type="ECO:0008006" key="3">
    <source>
        <dbReference type="Google" id="ProtNLM"/>
    </source>
</evidence>
<dbReference type="Pfam" id="PF16147">
    <property type="entry name" value="DUF4855"/>
    <property type="match status" value="1"/>
</dbReference>
<name>A0ABM8IC62_9BACE</name>
<evidence type="ECO:0000313" key="2">
    <source>
        <dbReference type="Proteomes" id="UP001496674"/>
    </source>
</evidence>
<dbReference type="EMBL" id="AP028055">
    <property type="protein sequence ID" value="BEG97843.1"/>
    <property type="molecule type" value="Genomic_DNA"/>
</dbReference>
<gene>
    <name evidence="1" type="ORF">BSYN_01080</name>
</gene>
<proteinExistence type="predicted"/>
<dbReference type="Proteomes" id="UP001496674">
    <property type="component" value="Chromosome"/>
</dbReference>